<keyword evidence="1" id="KW-0472">Membrane</keyword>
<organism evidence="2 3">
    <name type="scientific">Arcanobacterium phocae</name>
    <dbReference type="NCBI Taxonomy" id="131112"/>
    <lineage>
        <taxon>Bacteria</taxon>
        <taxon>Bacillati</taxon>
        <taxon>Actinomycetota</taxon>
        <taxon>Actinomycetes</taxon>
        <taxon>Actinomycetales</taxon>
        <taxon>Actinomycetaceae</taxon>
        <taxon>Arcanobacterium</taxon>
    </lineage>
</organism>
<dbReference type="RefSeq" id="WP_091281152.1">
    <property type="nucleotide sequence ID" value="NZ_JABAPH010000031.1"/>
</dbReference>
<reference evidence="3" key="1">
    <citation type="submission" date="2016-10" db="EMBL/GenBank/DDBJ databases">
        <authorList>
            <person name="Varghese N."/>
            <person name="Submissions S."/>
        </authorList>
    </citation>
    <scope>NUCLEOTIDE SEQUENCE [LARGE SCALE GENOMIC DNA]</scope>
    <source>
        <strain evidence="3">DSM 10002</strain>
    </source>
</reference>
<name>A0A1H2LJ44_9ACTO</name>
<dbReference type="GeneID" id="65344987"/>
<keyword evidence="3" id="KW-1185">Reference proteome</keyword>
<keyword evidence="1" id="KW-0812">Transmembrane</keyword>
<dbReference type="OrthoDB" id="9828882at2"/>
<evidence type="ECO:0000313" key="3">
    <source>
        <dbReference type="Proteomes" id="UP000214355"/>
    </source>
</evidence>
<proteinExistence type="predicted"/>
<sequence>MGAYVMPGITILFFALIVGGIAYVISGSRHQGAWDDEAKVTATMKKNGWKVRPQVDDATAFLLGSDTPGEMWPVESGENGVQGISHGSWKAVTIQSPSGDQLYISYALAQRSDGTVADLAEAIVERQNGLFEVQTSIGRAPEYLTESVRSAINEWESPDSVYFNGEHLVAVFPTTHGQADILERVVAYVNKLEAVIQALPRSAWQ</sequence>
<gene>
    <name evidence="2" type="ORF">SAMN04489737_1253</name>
</gene>
<dbReference type="EMBL" id="LT629804">
    <property type="protein sequence ID" value="SDU80601.1"/>
    <property type="molecule type" value="Genomic_DNA"/>
</dbReference>
<feature type="transmembrane region" description="Helical" evidence="1">
    <location>
        <begin position="6"/>
        <end position="25"/>
    </location>
</feature>
<accession>A0A1H2LJ44</accession>
<evidence type="ECO:0000256" key="1">
    <source>
        <dbReference type="SAM" id="Phobius"/>
    </source>
</evidence>
<keyword evidence="1" id="KW-1133">Transmembrane helix</keyword>
<protein>
    <submittedName>
        <fullName evidence="2">Uncharacterized protein</fullName>
    </submittedName>
</protein>
<dbReference type="AlphaFoldDB" id="A0A1H2LJ44"/>
<dbReference type="Proteomes" id="UP000214355">
    <property type="component" value="Chromosome I"/>
</dbReference>
<evidence type="ECO:0000313" key="2">
    <source>
        <dbReference type="EMBL" id="SDU80601.1"/>
    </source>
</evidence>